<dbReference type="GO" id="GO:0016652">
    <property type="term" value="F:oxidoreductase activity, acting on NAD(P)H as acceptor"/>
    <property type="evidence" value="ECO:0007669"/>
    <property type="project" value="UniProtKB-UniRule"/>
</dbReference>
<dbReference type="InterPro" id="IPR050104">
    <property type="entry name" value="FMN-dep_NADH:Q_OxRdtase_AzoR1"/>
</dbReference>
<protein>
    <recommendedName>
        <fullName evidence="6">FMN dependent NADH:quinone oxidoreductase</fullName>
        <ecNumber evidence="6">1.6.5.-</ecNumber>
    </recommendedName>
    <alternativeName>
        <fullName evidence="6">Azo-dye reductase</fullName>
    </alternativeName>
    <alternativeName>
        <fullName evidence="6">FMN-dependent NADH-azo compound oxidoreductase</fullName>
    </alternativeName>
    <alternativeName>
        <fullName evidence="6">FMN-dependent NADH-azoreductase</fullName>
        <ecNumber evidence="6">1.7.1.17</ecNumber>
    </alternativeName>
</protein>
<dbReference type="AlphaFoldDB" id="A0AA90P5P8"/>
<evidence type="ECO:0000256" key="1">
    <source>
        <dbReference type="ARBA" id="ARBA00022630"/>
    </source>
</evidence>
<evidence type="ECO:0000313" key="9">
    <source>
        <dbReference type="Proteomes" id="UP001178277"/>
    </source>
</evidence>
<evidence type="ECO:0000256" key="5">
    <source>
        <dbReference type="ARBA" id="ARBA00048542"/>
    </source>
</evidence>
<dbReference type="HAMAP" id="MF_01216">
    <property type="entry name" value="Azoreductase_type1"/>
    <property type="match status" value="1"/>
</dbReference>
<comment type="cofactor">
    <cofactor evidence="6">
        <name>FMN</name>
        <dbReference type="ChEBI" id="CHEBI:58210"/>
    </cofactor>
    <text evidence="6">Binds 1 FMN per subunit.</text>
</comment>
<keyword evidence="3 6" id="KW-0560">Oxidoreductase</keyword>
<dbReference type="InterPro" id="IPR023048">
    <property type="entry name" value="NADH:quinone_OxRdtase_FMN_depd"/>
</dbReference>
<evidence type="ECO:0000256" key="4">
    <source>
        <dbReference type="ARBA" id="ARBA00023027"/>
    </source>
</evidence>
<dbReference type="PANTHER" id="PTHR43741">
    <property type="entry name" value="FMN-DEPENDENT NADH-AZOREDUCTASE 1"/>
    <property type="match status" value="1"/>
</dbReference>
<proteinExistence type="inferred from homology"/>
<feature type="domain" description="Flavodoxin-like fold" evidence="7">
    <location>
        <begin position="3"/>
        <end position="202"/>
    </location>
</feature>
<dbReference type="Gene3D" id="3.40.50.360">
    <property type="match status" value="1"/>
</dbReference>
<accession>A0AA90P5P8</accession>
<gene>
    <name evidence="6" type="primary">azoR</name>
    <name evidence="8" type="ORF">Q8G35_10780</name>
</gene>
<organism evidence="8 9">
    <name type="scientific">Peribacillus simplex</name>
    <dbReference type="NCBI Taxonomy" id="1478"/>
    <lineage>
        <taxon>Bacteria</taxon>
        <taxon>Bacillati</taxon>
        <taxon>Bacillota</taxon>
        <taxon>Bacilli</taxon>
        <taxon>Bacillales</taxon>
        <taxon>Bacillaceae</taxon>
        <taxon>Peribacillus</taxon>
    </lineage>
</organism>
<evidence type="ECO:0000256" key="3">
    <source>
        <dbReference type="ARBA" id="ARBA00023002"/>
    </source>
</evidence>
<comment type="caution">
    <text evidence="8">The sequence shown here is derived from an EMBL/GenBank/DDBJ whole genome shotgun (WGS) entry which is preliminary data.</text>
</comment>
<dbReference type="RefSeq" id="WP_305160201.1">
    <property type="nucleotide sequence ID" value="NZ_JAUUTP010000009.1"/>
</dbReference>
<comment type="caution">
    <text evidence="6">Lacks conserved residue(s) required for the propagation of feature annotation.</text>
</comment>
<keyword evidence="1 6" id="KW-0285">Flavoprotein</keyword>
<dbReference type="InterPro" id="IPR029039">
    <property type="entry name" value="Flavoprotein-like_sf"/>
</dbReference>
<dbReference type="InterPro" id="IPR003680">
    <property type="entry name" value="Flavodoxin_fold"/>
</dbReference>
<comment type="catalytic activity">
    <reaction evidence="5">
        <text>N,N-dimethyl-1,4-phenylenediamine + anthranilate + 2 NAD(+) = 2-(4-dimethylaminophenyl)diazenylbenzoate + 2 NADH + 2 H(+)</text>
        <dbReference type="Rhea" id="RHEA:55872"/>
        <dbReference type="ChEBI" id="CHEBI:15378"/>
        <dbReference type="ChEBI" id="CHEBI:15783"/>
        <dbReference type="ChEBI" id="CHEBI:16567"/>
        <dbReference type="ChEBI" id="CHEBI:57540"/>
        <dbReference type="ChEBI" id="CHEBI:57945"/>
        <dbReference type="ChEBI" id="CHEBI:71579"/>
        <dbReference type="EC" id="1.7.1.17"/>
    </reaction>
    <physiologicalReaction direction="right-to-left" evidence="5">
        <dbReference type="Rhea" id="RHEA:55874"/>
    </physiologicalReaction>
</comment>
<keyword evidence="4 6" id="KW-0520">NAD</keyword>
<comment type="similarity">
    <text evidence="6">Belongs to the azoreductase type 1 family.</text>
</comment>
<comment type="function">
    <text evidence="6">Also exhibits azoreductase activity. Catalyzes the reductive cleavage of the azo bond in aromatic azo compounds to the corresponding amines.</text>
</comment>
<dbReference type="EC" id="1.7.1.17" evidence="6"/>
<dbReference type="GO" id="GO:0016655">
    <property type="term" value="F:oxidoreductase activity, acting on NAD(P)H, quinone or similar compound as acceptor"/>
    <property type="evidence" value="ECO:0007669"/>
    <property type="project" value="InterPro"/>
</dbReference>
<dbReference type="PANTHER" id="PTHR43741:SF4">
    <property type="entry name" value="FMN-DEPENDENT NADH:QUINONE OXIDOREDUCTASE"/>
    <property type="match status" value="1"/>
</dbReference>
<evidence type="ECO:0000313" key="8">
    <source>
        <dbReference type="EMBL" id="MDP1418897.1"/>
    </source>
</evidence>
<comment type="catalytic activity">
    <reaction evidence="6">
        <text>2 a quinone + NADH + H(+) = 2 a 1,4-benzosemiquinone + NAD(+)</text>
        <dbReference type="Rhea" id="RHEA:65952"/>
        <dbReference type="ChEBI" id="CHEBI:15378"/>
        <dbReference type="ChEBI" id="CHEBI:57540"/>
        <dbReference type="ChEBI" id="CHEBI:57945"/>
        <dbReference type="ChEBI" id="CHEBI:132124"/>
        <dbReference type="ChEBI" id="CHEBI:134225"/>
    </reaction>
</comment>
<dbReference type="EC" id="1.6.5.-" evidence="6"/>
<keyword evidence="2 6" id="KW-0288">FMN</keyword>
<comment type="function">
    <text evidence="6">Quinone reductase that provides resistance to thiol-specific stress caused by electrophilic quinones.</text>
</comment>
<dbReference type="Pfam" id="PF02525">
    <property type="entry name" value="Flavodoxin_2"/>
    <property type="match status" value="1"/>
</dbReference>
<dbReference type="GO" id="GO:0009055">
    <property type="term" value="F:electron transfer activity"/>
    <property type="evidence" value="ECO:0007669"/>
    <property type="project" value="UniProtKB-UniRule"/>
</dbReference>
<dbReference type="GO" id="GO:0010181">
    <property type="term" value="F:FMN binding"/>
    <property type="evidence" value="ECO:0007669"/>
    <property type="project" value="UniProtKB-UniRule"/>
</dbReference>
<comment type="subunit">
    <text evidence="6">Homodimer.</text>
</comment>
<reference evidence="8" key="1">
    <citation type="submission" date="2023-07" db="EMBL/GenBank/DDBJ databases">
        <title>Murine gut Bacillus species.</title>
        <authorList>
            <person name="Gutman E."/>
            <person name="Hashuel R."/>
            <person name="Litvak Y."/>
        </authorList>
    </citation>
    <scope>NUCLEOTIDE SEQUENCE</scope>
    <source>
        <strain evidence="8">RU283</strain>
    </source>
</reference>
<dbReference type="Proteomes" id="UP001178277">
    <property type="component" value="Unassembled WGS sequence"/>
</dbReference>
<name>A0AA90P5P8_9BACI</name>
<evidence type="ECO:0000256" key="2">
    <source>
        <dbReference type="ARBA" id="ARBA00022643"/>
    </source>
</evidence>
<sequence length="207" mass="23314">MTNVLVIKANNRPDDISTKMYEKFVEEATINTNLNVTTFDVFEENMSHYGQDLFNAFGKLQTGEELNEREAASLAAQQKAQKAISNADVLVFAFPLWKLTIPSALQSFIDYNLQAGFTFKYNEQGQKEFLLSGKKVILLNARGGFYNTPEMDAMEMSMNYMRAVIKNYFGFEIIDEVIVEGHAQDPKNAPTIIAEGLEKVKETAAKL</sequence>
<evidence type="ECO:0000259" key="7">
    <source>
        <dbReference type="Pfam" id="PF02525"/>
    </source>
</evidence>
<dbReference type="EMBL" id="JAUUTP010000009">
    <property type="protein sequence ID" value="MDP1418897.1"/>
    <property type="molecule type" value="Genomic_DNA"/>
</dbReference>
<evidence type="ECO:0000256" key="6">
    <source>
        <dbReference type="HAMAP-Rule" id="MF_01216"/>
    </source>
</evidence>
<dbReference type="SUPFAM" id="SSF52218">
    <property type="entry name" value="Flavoproteins"/>
    <property type="match status" value="1"/>
</dbReference>